<dbReference type="PRINTS" id="PR00389">
    <property type="entry name" value="PHPHLIPASEA2"/>
</dbReference>
<dbReference type="EMBL" id="FJ752449">
    <property type="protein sequence ID" value="ACR78471.1"/>
    <property type="molecule type" value="mRNA"/>
</dbReference>
<evidence type="ECO:0000256" key="8">
    <source>
        <dbReference type="RuleBase" id="RU361236"/>
    </source>
</evidence>
<evidence type="ECO:0000313" key="11">
    <source>
        <dbReference type="EMBL" id="ACR78471.1"/>
    </source>
</evidence>
<dbReference type="SMART" id="SM00085">
    <property type="entry name" value="PA2c"/>
    <property type="match status" value="1"/>
</dbReference>
<dbReference type="GO" id="GO:0005543">
    <property type="term" value="F:phospholipid binding"/>
    <property type="evidence" value="ECO:0007669"/>
    <property type="project" value="TreeGrafter"/>
</dbReference>
<organism evidence="11">
    <name type="scientific">Drysdalia coronoides</name>
    <name type="common">White-lipped snake</name>
    <name type="synonym">Hoplocephalus coronoides</name>
    <dbReference type="NCBI Taxonomy" id="66186"/>
    <lineage>
        <taxon>Eukaryota</taxon>
        <taxon>Metazoa</taxon>
        <taxon>Chordata</taxon>
        <taxon>Craniata</taxon>
        <taxon>Vertebrata</taxon>
        <taxon>Euteleostomi</taxon>
        <taxon>Lepidosauria</taxon>
        <taxon>Squamata</taxon>
        <taxon>Bifurcata</taxon>
        <taxon>Unidentata</taxon>
        <taxon>Episquamata</taxon>
        <taxon>Toxicofera</taxon>
        <taxon>Serpentes</taxon>
        <taxon>Colubroidea</taxon>
        <taxon>Elapidae</taxon>
        <taxon>Notechinae</taxon>
        <taxon>Drysdalia</taxon>
    </lineage>
</organism>
<evidence type="ECO:0000256" key="7">
    <source>
        <dbReference type="RuleBase" id="RU003654"/>
    </source>
</evidence>
<feature type="chain" id="PRO_5001390479" evidence="8">
    <location>
        <begin position="20"/>
        <end position="148"/>
    </location>
</feature>
<reference evidence="11" key="1">
    <citation type="journal article" date="2011" name="J. Proteome Res.">
        <title>Identification of novel proteins from the venom of a cryptic snake Drysdalia coronoides by a combined transcriptomics and proteomics approach.</title>
        <authorList>
            <person name="Chatrath S.T."/>
            <person name="Chapeaurouge A."/>
            <person name="Lin Q."/>
            <person name="Lim T.K."/>
            <person name="Dunstan N."/>
            <person name="Mirtschin P."/>
            <person name="Kumar P.P."/>
            <person name="Kini R.M."/>
        </authorList>
    </citation>
    <scope>NUCLEOTIDE SEQUENCE</scope>
    <source>
        <tissue evidence="11">Venom gland</tissue>
    </source>
</reference>
<evidence type="ECO:0000256" key="2">
    <source>
        <dbReference type="ARBA" id="ARBA00022525"/>
    </source>
</evidence>
<evidence type="ECO:0000256" key="9">
    <source>
        <dbReference type="SAM" id="MobiDB-lite"/>
    </source>
</evidence>
<protein>
    <submittedName>
        <fullName evidence="11">Putative phospholipase A2 PS31</fullName>
    </submittedName>
</protein>
<evidence type="ECO:0000259" key="10">
    <source>
        <dbReference type="SMART" id="SM00085"/>
    </source>
</evidence>
<feature type="region of interest" description="Disordered" evidence="9">
    <location>
        <begin position="124"/>
        <end position="148"/>
    </location>
</feature>
<dbReference type="PANTHER" id="PTHR11716">
    <property type="entry name" value="PHOSPHOLIPASE A2 FAMILY MEMBER"/>
    <property type="match status" value="1"/>
</dbReference>
<evidence type="ECO:0000256" key="5">
    <source>
        <dbReference type="PIRSR" id="PIRSR601211-2"/>
    </source>
</evidence>
<dbReference type="GO" id="GO:0005509">
    <property type="term" value="F:calcium ion binding"/>
    <property type="evidence" value="ECO:0007669"/>
    <property type="project" value="InterPro"/>
</dbReference>
<evidence type="ECO:0000256" key="3">
    <source>
        <dbReference type="ARBA" id="ARBA00022656"/>
    </source>
</evidence>
<comment type="subcellular location">
    <subcellularLocation>
        <location evidence="1 8">Secreted</location>
    </subcellularLocation>
</comment>
<dbReference type="CDD" id="cd00125">
    <property type="entry name" value="PLA2c"/>
    <property type="match status" value="1"/>
</dbReference>
<evidence type="ECO:0000256" key="1">
    <source>
        <dbReference type="ARBA" id="ARBA00004613"/>
    </source>
</evidence>
<dbReference type="InterPro" id="IPR001211">
    <property type="entry name" value="PLA2"/>
</dbReference>
<dbReference type="Gene3D" id="1.20.90.10">
    <property type="entry name" value="Phospholipase A2 domain"/>
    <property type="match status" value="1"/>
</dbReference>
<dbReference type="PANTHER" id="PTHR11716:SF51">
    <property type="entry name" value="PHOSPHOLIPASE A2"/>
    <property type="match status" value="1"/>
</dbReference>
<dbReference type="GO" id="GO:0047498">
    <property type="term" value="F:calcium-dependent phospholipase A2 activity"/>
    <property type="evidence" value="ECO:0007669"/>
    <property type="project" value="TreeGrafter"/>
</dbReference>
<dbReference type="GO" id="GO:0006644">
    <property type="term" value="P:phospholipid metabolic process"/>
    <property type="evidence" value="ECO:0007669"/>
    <property type="project" value="InterPro"/>
</dbReference>
<dbReference type="InterPro" id="IPR016090">
    <property type="entry name" value="PLA2-like_dom"/>
</dbReference>
<keyword evidence="5" id="KW-0106">Calcium</keyword>
<evidence type="ECO:0000256" key="6">
    <source>
        <dbReference type="PIRSR" id="PIRSR601211-3"/>
    </source>
</evidence>
<keyword evidence="2 8" id="KW-0964">Secreted</keyword>
<keyword evidence="3" id="KW-0800">Toxin</keyword>
<evidence type="ECO:0000256" key="4">
    <source>
        <dbReference type="ARBA" id="ARBA00023157"/>
    </source>
</evidence>
<dbReference type="AlphaFoldDB" id="F8J2D1"/>
<dbReference type="PROSITE" id="PS00118">
    <property type="entry name" value="PA2_HIS"/>
    <property type="match status" value="1"/>
</dbReference>
<sequence length="148" mass="15970">MYPAHLLVLLAVCVSLLGAASVPPQPLNLVQFGYLIQCANHGSRATWHYMDYGCYCGAGGSGTPVDDLDRCCKIHDDCYGDAEKKDAPPRCWRMITTVAKMDPTAKISKRSVNVLCVLVTSKQPSASPEPLTTTRTGISTPRNIASDI</sequence>
<dbReference type="GO" id="GO:0050482">
    <property type="term" value="P:arachidonate secretion"/>
    <property type="evidence" value="ECO:0007669"/>
    <property type="project" value="InterPro"/>
</dbReference>
<dbReference type="GO" id="GO:0005576">
    <property type="term" value="C:extracellular region"/>
    <property type="evidence" value="ECO:0007669"/>
    <property type="project" value="UniProtKB-SubCell"/>
</dbReference>
<comment type="similarity">
    <text evidence="7">Belongs to the phospholipase A2 family.</text>
</comment>
<feature type="binding site" evidence="5">
    <location>
        <position position="59"/>
    </location>
    <ligand>
        <name>Ca(2+)</name>
        <dbReference type="ChEBI" id="CHEBI:29108"/>
    </ligand>
</feature>
<proteinExistence type="evidence at transcript level"/>
<keyword evidence="4 6" id="KW-1015">Disulfide bond</keyword>
<name>F8J2D1_DRYCN</name>
<feature type="domain" description="Phospholipase A2-like central" evidence="10">
    <location>
        <begin position="28"/>
        <end position="117"/>
    </location>
</feature>
<feature type="binding site" evidence="5">
    <location>
        <position position="55"/>
    </location>
    <ligand>
        <name>Ca(2+)</name>
        <dbReference type="ChEBI" id="CHEBI:29108"/>
    </ligand>
</feature>
<comment type="cofactor">
    <cofactor evidence="5">
        <name>Ca(2+)</name>
        <dbReference type="ChEBI" id="CHEBI:29108"/>
    </cofactor>
    <text evidence="5">Binds 1 Ca(2+) ion per subunit.</text>
</comment>
<dbReference type="SUPFAM" id="SSF48619">
    <property type="entry name" value="Phospholipase A2, PLA2"/>
    <property type="match status" value="1"/>
</dbReference>
<keyword evidence="8" id="KW-0732">Signal</keyword>
<accession>F8J2D1</accession>
<dbReference type="GO" id="GO:0090729">
    <property type="term" value="F:toxin activity"/>
    <property type="evidence" value="ECO:0007669"/>
    <property type="project" value="UniProtKB-KW"/>
</dbReference>
<feature type="binding site" evidence="5">
    <location>
        <position position="76"/>
    </location>
    <ligand>
        <name>Ca(2+)</name>
        <dbReference type="ChEBI" id="CHEBI:29108"/>
    </ligand>
</feature>
<dbReference type="GO" id="GO:0016042">
    <property type="term" value="P:lipid catabolic process"/>
    <property type="evidence" value="ECO:0007669"/>
    <property type="project" value="InterPro"/>
</dbReference>
<keyword evidence="5" id="KW-0479">Metal-binding</keyword>
<feature type="disulfide bond" evidence="6">
    <location>
        <begin position="56"/>
        <end position="72"/>
    </location>
</feature>
<dbReference type="InterPro" id="IPR033113">
    <property type="entry name" value="PLA2_histidine"/>
</dbReference>
<feature type="binding site" evidence="5">
    <location>
        <position position="57"/>
    </location>
    <ligand>
        <name>Ca(2+)</name>
        <dbReference type="ChEBI" id="CHEBI:29108"/>
    </ligand>
</feature>
<feature type="signal peptide" evidence="8">
    <location>
        <begin position="1"/>
        <end position="19"/>
    </location>
</feature>
<dbReference type="Pfam" id="PF00068">
    <property type="entry name" value="Phospholip_A2_1"/>
    <property type="match status" value="1"/>
</dbReference>
<dbReference type="InterPro" id="IPR036444">
    <property type="entry name" value="PLipase_A2_dom_sf"/>
</dbReference>